<comment type="caution">
    <text evidence="1">The sequence shown here is derived from an EMBL/GenBank/DDBJ whole genome shotgun (WGS) entry which is preliminary data.</text>
</comment>
<proteinExistence type="predicted"/>
<sequence>MILIECPCLMKIKQEYNIPRIIQILMLWYSTFFITQKYLSKVGGSDLFEKCWTTDKFAVQHPFIHTYIKPTLQSKKNLNILLPYPKMIFLKISL</sequence>
<evidence type="ECO:0000313" key="1">
    <source>
        <dbReference type="EMBL" id="EKD44262.1"/>
    </source>
</evidence>
<dbReference type="AlphaFoldDB" id="K1Z408"/>
<accession>K1Z408</accession>
<name>K1Z408_9BACT</name>
<dbReference type="EMBL" id="AMFJ01028923">
    <property type="protein sequence ID" value="EKD44262.1"/>
    <property type="molecule type" value="Genomic_DNA"/>
</dbReference>
<protein>
    <submittedName>
        <fullName evidence="1">Uncharacterized protein</fullName>
    </submittedName>
</protein>
<reference evidence="1" key="1">
    <citation type="journal article" date="2012" name="Science">
        <title>Fermentation, hydrogen, and sulfur metabolism in multiple uncultivated bacterial phyla.</title>
        <authorList>
            <person name="Wrighton K.C."/>
            <person name="Thomas B.C."/>
            <person name="Sharon I."/>
            <person name="Miller C.S."/>
            <person name="Castelle C.J."/>
            <person name="VerBerkmoes N.C."/>
            <person name="Wilkins M.J."/>
            <person name="Hettich R.L."/>
            <person name="Lipton M.S."/>
            <person name="Williams K.H."/>
            <person name="Long P.E."/>
            <person name="Banfield J.F."/>
        </authorList>
    </citation>
    <scope>NUCLEOTIDE SEQUENCE [LARGE SCALE GENOMIC DNA]</scope>
</reference>
<organism evidence="1">
    <name type="scientific">uncultured bacterium</name>
    <name type="common">gcode 4</name>
    <dbReference type="NCBI Taxonomy" id="1234023"/>
    <lineage>
        <taxon>Bacteria</taxon>
        <taxon>environmental samples</taxon>
    </lineage>
</organism>
<gene>
    <name evidence="1" type="ORF">ACD_71C00192G0004</name>
</gene>